<dbReference type="RefSeq" id="WP_111390722.1">
    <property type="nucleotide sequence ID" value="NZ_FYDG01000001.1"/>
</dbReference>
<accession>A0A212Q2V9</accession>
<dbReference type="AlphaFoldDB" id="A0A212Q2V9"/>
<dbReference type="GO" id="GO:0016757">
    <property type="term" value="F:glycosyltransferase activity"/>
    <property type="evidence" value="ECO:0007669"/>
    <property type="project" value="TreeGrafter"/>
</dbReference>
<evidence type="ECO:0000313" key="2">
    <source>
        <dbReference type="EMBL" id="SNB53646.1"/>
    </source>
</evidence>
<dbReference type="Pfam" id="PF13692">
    <property type="entry name" value="Glyco_trans_1_4"/>
    <property type="match status" value="1"/>
</dbReference>
<feature type="domain" description="Glycosyltransferase subfamily 4-like N-terminal" evidence="1">
    <location>
        <begin position="110"/>
        <end position="237"/>
    </location>
</feature>
<name>A0A212Q2V9_RHOAC</name>
<dbReference type="Gene3D" id="3.40.50.2000">
    <property type="entry name" value="Glycogen Phosphorylase B"/>
    <property type="match status" value="2"/>
</dbReference>
<proteinExistence type="predicted"/>
<keyword evidence="3" id="KW-1185">Reference proteome</keyword>
<evidence type="ECO:0000259" key="1">
    <source>
        <dbReference type="Pfam" id="PF13439"/>
    </source>
</evidence>
<dbReference type="OrthoDB" id="8445658at2"/>
<protein>
    <submittedName>
        <fullName evidence="2">Glycosyltransferase involved in cell wall bisynthesis</fullName>
    </submittedName>
</protein>
<reference evidence="3" key="1">
    <citation type="submission" date="2017-06" db="EMBL/GenBank/DDBJ databases">
        <authorList>
            <person name="Varghese N."/>
            <person name="Submissions S."/>
        </authorList>
    </citation>
    <scope>NUCLEOTIDE SEQUENCE [LARGE SCALE GENOMIC DNA]</scope>
    <source>
        <strain evidence="3">DSM 137</strain>
    </source>
</reference>
<dbReference type="InterPro" id="IPR028098">
    <property type="entry name" value="Glyco_trans_4-like_N"/>
</dbReference>
<dbReference type="SUPFAM" id="SSF53756">
    <property type="entry name" value="UDP-Glycosyltransferase/glycogen phosphorylase"/>
    <property type="match status" value="1"/>
</dbReference>
<evidence type="ECO:0000313" key="3">
    <source>
        <dbReference type="Proteomes" id="UP000198418"/>
    </source>
</evidence>
<keyword evidence="2" id="KW-0808">Transferase</keyword>
<organism evidence="2 3">
    <name type="scientific">Rhodoblastus acidophilus</name>
    <name type="common">Rhodopseudomonas acidophila</name>
    <dbReference type="NCBI Taxonomy" id="1074"/>
    <lineage>
        <taxon>Bacteria</taxon>
        <taxon>Pseudomonadati</taxon>
        <taxon>Pseudomonadota</taxon>
        <taxon>Alphaproteobacteria</taxon>
        <taxon>Hyphomicrobiales</taxon>
        <taxon>Rhodoblastaceae</taxon>
        <taxon>Rhodoblastus</taxon>
    </lineage>
</organism>
<dbReference type="Pfam" id="PF13439">
    <property type="entry name" value="Glyco_transf_4"/>
    <property type="match status" value="1"/>
</dbReference>
<dbReference type="Proteomes" id="UP000198418">
    <property type="component" value="Unassembled WGS sequence"/>
</dbReference>
<dbReference type="CDD" id="cd03801">
    <property type="entry name" value="GT4_PimA-like"/>
    <property type="match status" value="1"/>
</dbReference>
<dbReference type="PANTHER" id="PTHR12526">
    <property type="entry name" value="GLYCOSYLTRANSFERASE"/>
    <property type="match status" value="1"/>
</dbReference>
<dbReference type="PANTHER" id="PTHR12526:SF600">
    <property type="entry name" value="GLYCOSYL TRANSFERASE GROUP 1"/>
    <property type="match status" value="1"/>
</dbReference>
<dbReference type="EMBL" id="FYDG01000001">
    <property type="protein sequence ID" value="SNB53646.1"/>
    <property type="molecule type" value="Genomic_DNA"/>
</dbReference>
<gene>
    <name evidence="2" type="ORF">SAMN06265338_101362</name>
</gene>
<sequence length="849" mass="92553">MSRPPRIAYLTPNAIYPINRGGRIRAHHLWRAMSAFADVTPIVIGDAPPPAWRGMIRLASGRFYPRRRYRREDFARALASEGKIATPGLWEALGEDNLGSLAAQLTTPDALMRHGLNPARIERLLAELRRIRPDLVYLCDTTLAILAPHVRALGVPVVAGPHNYDSALYASMSANAPNERLRQWNALAAQAFDAAERLMAPHVTQLWVCSHEDATRFAEAGLAAPENIRLIPNVYDLGAPTPPPEGARDLVFIGQANYYPNEDAIRRLFEISRELDRKKVAHRMRIVGRIGDDVRRAAASSPSVDIVGEVDSVLPYIESAAVAPIALTLGGGTRLKILEALSRARPVLSTPIGIEGIEAENGVSAVIEPDLALFPERIAELLGDPDRAARIGLAGWELARERYSHEALLEQVGAALRDLGLVQGGPTARALARNLGAKVVKETALYHPATRLLDWRVEWSAAVDHTNISAHFAATGAEPMANAFVQVKRRSPGRVLLEATAILPAHVEPSEARIAVRAWGRDVDVTPPPADPVEEKAGLLTLDKRGEGLEAQAWSLDGDAAFSPDDAEVETLGRSDSAGVTLLRARFPGARASVGVSPAEGAGQAFNFLAEWIGAQAPTSARLRRLKDKHKGETAWLIGNGPSVRIEDLDRLAGRLTFCFNRFHLAHDKTRLRAAYTLTGDKQMIEDFGQQIVDDSGGQVFVAHHSAPDLVGDYIWLRQASVFPPLFSRDPGLVLSPGGSTPFVAMQLAWYMGVRKFNFYGADFSFRFDPGPAGGDAFRCARGEGNHFIANYRAGKPWCPPSLRDIGKAFYAARLLAEAEGGFIHNVTRGGALEIFEREDFDRALESDR</sequence>